<keyword evidence="5" id="KW-0560">Oxidoreductase</keyword>
<evidence type="ECO:0000256" key="1">
    <source>
        <dbReference type="ARBA" id="ARBA00001954"/>
    </source>
</evidence>
<dbReference type="Gene3D" id="3.30.2020.30">
    <property type="match status" value="1"/>
</dbReference>
<dbReference type="InterPro" id="IPR010376">
    <property type="entry name" value="GBBH-like_N"/>
</dbReference>
<evidence type="ECO:0000259" key="8">
    <source>
        <dbReference type="Pfam" id="PF06155"/>
    </source>
</evidence>
<comment type="caution">
    <text evidence="9">The sequence shown here is derived from an EMBL/GenBank/DDBJ whole genome shotgun (WGS) entry which is preliminary data.</text>
</comment>
<dbReference type="InterPro" id="IPR003819">
    <property type="entry name" value="TauD/TfdA-like"/>
</dbReference>
<comment type="similarity">
    <text evidence="2">Belongs to the gamma-BBH/TMLD family.</text>
</comment>
<dbReference type="GO" id="GO:0005739">
    <property type="term" value="C:mitochondrion"/>
    <property type="evidence" value="ECO:0007669"/>
    <property type="project" value="TreeGrafter"/>
</dbReference>
<evidence type="ECO:0000256" key="6">
    <source>
        <dbReference type="ARBA" id="ARBA00023004"/>
    </source>
</evidence>
<sequence length="518" mass="58239">MASTFRSAIRCHGRTLPSLTASATAASKRSLSSRTLSHLQTRLGIHAHATALKSVISTRHLSTPAVQPIGVAQEDTEHRLDIPAFQFRDILPGGELPQTKSLKVNVDEQPAVFDNVFLRDSCSCPTCIDPSTQQKLFSTSDIPLDIYPRRAKISDGKLKIEWSHRIAKCAVPEANVNGYHWSYYDGDFLHSATSASRSVRATMSDFKRVLWNRKAMERSVFWIDYKDYMTDEVALAKALKHLSLYGLIFIRGVPDGRQANQVPGLAERIGNLKNTFYGETWNVKSVPQSKNIAYTSLDLGPHMDLLYFESPPGIQFLHCVENSVKGGQSYFVDGFQAAFMLSQSAPVVFDTLTRFPVNFHYHNDSRHYRFSRPIVVLKDKGQGINEGSIDHMNWGPPFQAPFTIDNSGNTVSNSTTWRSFLRGMDFLNKQFENPQNQFELLLNEGDCAVFANRRVLHARRAFDPNSGNRFLKGGYVDIDAFESACRVLAERYPRQVGGQTAGGEYEYLANEFGQDQWV</sequence>
<feature type="domain" description="Gamma-butyrobetaine hydroxylase-like N-terminal" evidence="8">
    <location>
        <begin position="98"/>
        <end position="164"/>
    </location>
</feature>
<evidence type="ECO:0000259" key="7">
    <source>
        <dbReference type="Pfam" id="PF02668"/>
    </source>
</evidence>
<keyword evidence="3" id="KW-0479">Metal-binding</keyword>
<gene>
    <name evidence="9" type="ORF">Dda_7493</name>
</gene>
<keyword evidence="10" id="KW-1185">Reference proteome</keyword>
<dbReference type="InterPro" id="IPR042098">
    <property type="entry name" value="TauD-like_sf"/>
</dbReference>
<dbReference type="InterPro" id="IPR050411">
    <property type="entry name" value="AlphaKG_dependent_hydroxylases"/>
</dbReference>
<reference evidence="9" key="1">
    <citation type="submission" date="2023-01" db="EMBL/GenBank/DDBJ databases">
        <title>The chitinases involved in constricting ring structure development in the nematode-trapping fungus Drechslerella dactyloides.</title>
        <authorList>
            <person name="Wang R."/>
            <person name="Zhang L."/>
            <person name="Tang P."/>
            <person name="Li S."/>
            <person name="Liang L."/>
        </authorList>
    </citation>
    <scope>NUCLEOTIDE SEQUENCE</scope>
    <source>
        <strain evidence="9">YMF1.00031</strain>
    </source>
</reference>
<dbReference type="InterPro" id="IPR038492">
    <property type="entry name" value="GBBH-like_N_sf"/>
</dbReference>
<dbReference type="Proteomes" id="UP001221413">
    <property type="component" value="Unassembled WGS sequence"/>
</dbReference>
<feature type="domain" description="TauD/TfdA-like" evidence="7">
    <location>
        <begin position="223"/>
        <end position="474"/>
    </location>
</feature>
<protein>
    <recommendedName>
        <fullName evidence="11">Gamma-butyrobetaine dioxygenase</fullName>
    </recommendedName>
</protein>
<evidence type="ECO:0000313" key="9">
    <source>
        <dbReference type="EMBL" id="KAJ6257705.1"/>
    </source>
</evidence>
<comment type="cofactor">
    <cofactor evidence="1">
        <name>Fe(2+)</name>
        <dbReference type="ChEBI" id="CHEBI:29033"/>
    </cofactor>
</comment>
<dbReference type="GO" id="GO:0016706">
    <property type="term" value="F:2-oxoglutarate-dependent dioxygenase activity"/>
    <property type="evidence" value="ECO:0007669"/>
    <property type="project" value="UniProtKB-ARBA"/>
</dbReference>
<dbReference type="EMBL" id="JAQGDS010000010">
    <property type="protein sequence ID" value="KAJ6257705.1"/>
    <property type="molecule type" value="Genomic_DNA"/>
</dbReference>
<evidence type="ECO:0000256" key="5">
    <source>
        <dbReference type="ARBA" id="ARBA00023002"/>
    </source>
</evidence>
<dbReference type="GO" id="GO:0046872">
    <property type="term" value="F:metal ion binding"/>
    <property type="evidence" value="ECO:0007669"/>
    <property type="project" value="UniProtKB-KW"/>
</dbReference>
<dbReference type="PANTHER" id="PTHR10696">
    <property type="entry name" value="GAMMA-BUTYROBETAINE HYDROXYLASE-RELATED"/>
    <property type="match status" value="1"/>
</dbReference>
<organism evidence="9 10">
    <name type="scientific">Drechslerella dactyloides</name>
    <name type="common">Nematode-trapping fungus</name>
    <name type="synonym">Arthrobotrys dactyloides</name>
    <dbReference type="NCBI Taxonomy" id="74499"/>
    <lineage>
        <taxon>Eukaryota</taxon>
        <taxon>Fungi</taxon>
        <taxon>Dikarya</taxon>
        <taxon>Ascomycota</taxon>
        <taxon>Pezizomycotina</taxon>
        <taxon>Orbiliomycetes</taxon>
        <taxon>Orbiliales</taxon>
        <taxon>Orbiliaceae</taxon>
        <taxon>Drechslerella</taxon>
    </lineage>
</organism>
<proteinExistence type="inferred from homology"/>
<dbReference type="AlphaFoldDB" id="A0AAD6ISA5"/>
<evidence type="ECO:0000256" key="2">
    <source>
        <dbReference type="ARBA" id="ARBA00008654"/>
    </source>
</evidence>
<dbReference type="GO" id="GO:0045329">
    <property type="term" value="P:carnitine biosynthetic process"/>
    <property type="evidence" value="ECO:0007669"/>
    <property type="project" value="TreeGrafter"/>
</dbReference>
<keyword evidence="6" id="KW-0408">Iron</keyword>
<dbReference type="CDD" id="cd00250">
    <property type="entry name" value="CAS_like"/>
    <property type="match status" value="1"/>
</dbReference>
<evidence type="ECO:0008006" key="11">
    <source>
        <dbReference type="Google" id="ProtNLM"/>
    </source>
</evidence>
<evidence type="ECO:0000256" key="3">
    <source>
        <dbReference type="ARBA" id="ARBA00022723"/>
    </source>
</evidence>
<accession>A0AAD6ISA5</accession>
<dbReference type="Gene3D" id="3.60.130.10">
    <property type="entry name" value="Clavaminate synthase-like"/>
    <property type="match status" value="1"/>
</dbReference>
<dbReference type="Pfam" id="PF02668">
    <property type="entry name" value="TauD"/>
    <property type="match status" value="1"/>
</dbReference>
<name>A0AAD6ISA5_DREDA</name>
<evidence type="ECO:0000313" key="10">
    <source>
        <dbReference type="Proteomes" id="UP001221413"/>
    </source>
</evidence>
<keyword evidence="4" id="KW-0223">Dioxygenase</keyword>
<dbReference type="PANTHER" id="PTHR10696:SF25">
    <property type="entry name" value="OXIDOREDUCTASE AIM17-RELATED"/>
    <property type="match status" value="1"/>
</dbReference>
<dbReference type="SUPFAM" id="SSF51197">
    <property type="entry name" value="Clavaminate synthase-like"/>
    <property type="match status" value="1"/>
</dbReference>
<evidence type="ECO:0000256" key="4">
    <source>
        <dbReference type="ARBA" id="ARBA00022964"/>
    </source>
</evidence>
<dbReference type="Pfam" id="PF06155">
    <property type="entry name" value="GBBH-like_N"/>
    <property type="match status" value="1"/>
</dbReference>